<dbReference type="Proteomes" id="UP000320762">
    <property type="component" value="Unassembled WGS sequence"/>
</dbReference>
<feature type="compositionally biased region" description="Low complexity" evidence="4">
    <location>
        <begin position="265"/>
        <end position="277"/>
    </location>
</feature>
<keyword evidence="3" id="KW-0175">Coiled coil</keyword>
<dbReference type="AlphaFoldDB" id="A0A550CS70"/>
<keyword evidence="2" id="KW-0539">Nucleus</keyword>
<feature type="region of interest" description="Disordered" evidence="4">
    <location>
        <begin position="265"/>
        <end position="324"/>
    </location>
</feature>
<feature type="coiled-coil region" evidence="3">
    <location>
        <begin position="98"/>
        <end position="179"/>
    </location>
</feature>
<organism evidence="5 6">
    <name type="scientific">Schizophyllum amplum</name>
    <dbReference type="NCBI Taxonomy" id="97359"/>
    <lineage>
        <taxon>Eukaryota</taxon>
        <taxon>Fungi</taxon>
        <taxon>Dikarya</taxon>
        <taxon>Basidiomycota</taxon>
        <taxon>Agaricomycotina</taxon>
        <taxon>Agaricomycetes</taxon>
        <taxon>Agaricomycetidae</taxon>
        <taxon>Agaricales</taxon>
        <taxon>Schizophyllaceae</taxon>
        <taxon>Schizophyllum</taxon>
    </lineage>
</organism>
<comment type="subcellular location">
    <subcellularLocation>
        <location evidence="1">Nucleus</location>
    </subcellularLocation>
</comment>
<feature type="compositionally biased region" description="Basic and acidic residues" evidence="4">
    <location>
        <begin position="288"/>
        <end position="302"/>
    </location>
</feature>
<gene>
    <name evidence="5" type="ORF">BD626DRAFT_103722</name>
</gene>
<feature type="compositionally biased region" description="Polar residues" evidence="4">
    <location>
        <begin position="1"/>
        <end position="16"/>
    </location>
</feature>
<evidence type="ECO:0000256" key="2">
    <source>
        <dbReference type="ARBA" id="ARBA00023242"/>
    </source>
</evidence>
<dbReference type="GO" id="GO:0000445">
    <property type="term" value="C:THO complex part of transcription export complex"/>
    <property type="evidence" value="ECO:0007669"/>
    <property type="project" value="InterPro"/>
</dbReference>
<evidence type="ECO:0000313" key="5">
    <source>
        <dbReference type="EMBL" id="TRM67631.1"/>
    </source>
</evidence>
<dbReference type="OrthoDB" id="205166at2759"/>
<dbReference type="EMBL" id="VDMD01000002">
    <property type="protein sequence ID" value="TRM67631.1"/>
    <property type="molecule type" value="Genomic_DNA"/>
</dbReference>
<proteinExistence type="predicted"/>
<dbReference type="GO" id="GO:0006397">
    <property type="term" value="P:mRNA processing"/>
    <property type="evidence" value="ECO:0007669"/>
    <property type="project" value="InterPro"/>
</dbReference>
<evidence type="ECO:0000256" key="4">
    <source>
        <dbReference type="SAM" id="MobiDB-lite"/>
    </source>
</evidence>
<reference evidence="5 6" key="1">
    <citation type="journal article" date="2019" name="New Phytol.">
        <title>Comparative genomics reveals unique wood-decay strategies and fruiting body development in the Schizophyllaceae.</title>
        <authorList>
            <person name="Almasi E."/>
            <person name="Sahu N."/>
            <person name="Krizsan K."/>
            <person name="Balint B."/>
            <person name="Kovacs G.M."/>
            <person name="Kiss B."/>
            <person name="Cseklye J."/>
            <person name="Drula E."/>
            <person name="Henrissat B."/>
            <person name="Nagy I."/>
            <person name="Chovatia M."/>
            <person name="Adam C."/>
            <person name="LaButti K."/>
            <person name="Lipzen A."/>
            <person name="Riley R."/>
            <person name="Grigoriev I.V."/>
            <person name="Nagy L.G."/>
        </authorList>
    </citation>
    <scope>NUCLEOTIDE SEQUENCE [LARGE SCALE GENOMIC DNA]</scope>
    <source>
        <strain evidence="5 6">NL-1724</strain>
    </source>
</reference>
<comment type="caution">
    <text evidence="5">The sequence shown here is derived from an EMBL/GenBank/DDBJ whole genome shotgun (WGS) entry which is preliminary data.</text>
</comment>
<feature type="region of interest" description="Disordered" evidence="4">
    <location>
        <begin position="1"/>
        <end position="31"/>
    </location>
</feature>
<name>A0A550CS70_9AGAR</name>
<dbReference type="InterPro" id="IPR008501">
    <property type="entry name" value="THOC7/Mft1"/>
</dbReference>
<dbReference type="Pfam" id="PF05615">
    <property type="entry name" value="THOC7"/>
    <property type="match status" value="1"/>
</dbReference>
<evidence type="ECO:0000256" key="1">
    <source>
        <dbReference type="ARBA" id="ARBA00004123"/>
    </source>
</evidence>
<protein>
    <submittedName>
        <fullName evidence="5">Tho complex subunit 7-domain-containing protein</fullName>
    </submittedName>
</protein>
<keyword evidence="6" id="KW-1185">Reference proteome</keyword>
<sequence>MDSQMSASQSSVTQAPAPQLESPFPPMNIEEEDQVMLTRLNNNERSLRTLIKKLHAYLALSVDAPTDDKETKLEDAREAFLIELGSFELALQRMGLVCAAEDRQVEEYQREREAIDSEHHKLHNQIEELKGALERAQVSRRQKMEYDAIAEKVNTLPSRQELQRSIEMLESDMAAVREEHATQDRTLQSQRTGLDAIVAELEALRRAAAEEDPNTPSEDVEVIEEAAVTAAIVEEDGAIQEDGAIEEEGAINEDMEVVQAVTLSATTTAATVTPEKTAAGEDIEMGEVEEHTPRPGNAKDSEAEREEGEASDMGSPLTDLNSSP</sequence>
<evidence type="ECO:0000313" key="6">
    <source>
        <dbReference type="Proteomes" id="UP000320762"/>
    </source>
</evidence>
<evidence type="ECO:0000256" key="3">
    <source>
        <dbReference type="SAM" id="Coils"/>
    </source>
</evidence>
<dbReference type="STRING" id="97359.A0A550CS70"/>
<accession>A0A550CS70</accession>